<keyword evidence="6" id="KW-1185">Reference proteome</keyword>
<organism evidence="5 6">
    <name type="scientific">Paralvinella palmiformis</name>
    <dbReference type="NCBI Taxonomy" id="53620"/>
    <lineage>
        <taxon>Eukaryota</taxon>
        <taxon>Metazoa</taxon>
        <taxon>Spiralia</taxon>
        <taxon>Lophotrochozoa</taxon>
        <taxon>Annelida</taxon>
        <taxon>Polychaeta</taxon>
        <taxon>Sedentaria</taxon>
        <taxon>Canalipalpata</taxon>
        <taxon>Terebellida</taxon>
        <taxon>Terebelliformia</taxon>
        <taxon>Alvinellidae</taxon>
        <taxon>Paralvinella</taxon>
    </lineage>
</organism>
<evidence type="ECO:0000313" key="5">
    <source>
        <dbReference type="EMBL" id="KAK2166034.1"/>
    </source>
</evidence>
<evidence type="ECO:0000256" key="1">
    <source>
        <dbReference type="ARBA" id="ARBA00022473"/>
    </source>
</evidence>
<gene>
    <name evidence="5" type="ORF">LSH36_43g03012</name>
</gene>
<dbReference type="SMART" id="SM00248">
    <property type="entry name" value="ANK"/>
    <property type="match status" value="2"/>
</dbReference>
<dbReference type="AlphaFoldDB" id="A0AAD9K721"/>
<dbReference type="Pfam" id="PF12796">
    <property type="entry name" value="Ank_2"/>
    <property type="match status" value="1"/>
</dbReference>
<dbReference type="Gene3D" id="1.25.40.20">
    <property type="entry name" value="Ankyrin repeat-containing domain"/>
    <property type="match status" value="1"/>
</dbReference>
<dbReference type="SUPFAM" id="SSF48403">
    <property type="entry name" value="Ankyrin repeat"/>
    <property type="match status" value="1"/>
</dbReference>
<dbReference type="PROSITE" id="PS50088">
    <property type="entry name" value="ANK_REPEAT"/>
    <property type="match status" value="2"/>
</dbReference>
<keyword evidence="4" id="KW-0040">ANK repeat</keyword>
<dbReference type="EMBL" id="JAODUP010000043">
    <property type="protein sequence ID" value="KAK2166034.1"/>
    <property type="molecule type" value="Genomic_DNA"/>
</dbReference>
<comment type="caution">
    <text evidence="5">The sequence shown here is derived from an EMBL/GenBank/DDBJ whole genome shotgun (WGS) entry which is preliminary data.</text>
</comment>
<protein>
    <submittedName>
        <fullName evidence="5">Uncharacterized protein</fullName>
    </submittedName>
</protein>
<dbReference type="InterPro" id="IPR051226">
    <property type="entry name" value="PP1_Regulatory_Subunit"/>
</dbReference>
<evidence type="ECO:0000256" key="3">
    <source>
        <dbReference type="ARBA" id="ARBA00038386"/>
    </source>
</evidence>
<dbReference type="GO" id="GO:0005737">
    <property type="term" value="C:cytoplasm"/>
    <property type="evidence" value="ECO:0007669"/>
    <property type="project" value="TreeGrafter"/>
</dbReference>
<dbReference type="InterPro" id="IPR002110">
    <property type="entry name" value="Ankyrin_rpt"/>
</dbReference>
<keyword evidence="1" id="KW-0217">Developmental protein</keyword>
<accession>A0AAD9K721</accession>
<dbReference type="Proteomes" id="UP001208570">
    <property type="component" value="Unassembled WGS sequence"/>
</dbReference>
<name>A0AAD9K721_9ANNE</name>
<keyword evidence="2" id="KW-0677">Repeat</keyword>
<evidence type="ECO:0000313" key="6">
    <source>
        <dbReference type="Proteomes" id="UP001208570"/>
    </source>
</evidence>
<sequence length="210" mass="23424">MSNGEPAPGLGTRRISFPPEAVFQSVIQDSDNNELWLILNALEHTGVDIDKHNHAGITPLHQCVLNNNLDGVKMLMNFGADVNMADIYGLTPLHTASACGFLQVASILIIYGADIFSKANDGDLPVDFAKDTEMAQLLQAQMIASIHSRQLVKSCVLYYCRQWALWILRASILLVGRLLDFIIGRLHVYTKHKWQKAEANEQDNSHEKNE</sequence>
<dbReference type="PANTHER" id="PTHR24179">
    <property type="entry name" value="PROTEIN PHOSPHATASE 1 REGULATORY SUBUNIT 12"/>
    <property type="match status" value="1"/>
</dbReference>
<comment type="similarity">
    <text evidence="3">Belongs to the NRARP family.</text>
</comment>
<dbReference type="GO" id="GO:0019208">
    <property type="term" value="F:phosphatase regulator activity"/>
    <property type="evidence" value="ECO:0007669"/>
    <property type="project" value="TreeGrafter"/>
</dbReference>
<evidence type="ECO:0000256" key="2">
    <source>
        <dbReference type="ARBA" id="ARBA00022737"/>
    </source>
</evidence>
<dbReference type="PANTHER" id="PTHR24179:SF21">
    <property type="entry name" value="MYOSIN BINDING SUBUNIT, ISOFORM O"/>
    <property type="match status" value="1"/>
</dbReference>
<feature type="repeat" description="ANK" evidence="4">
    <location>
        <begin position="55"/>
        <end position="87"/>
    </location>
</feature>
<dbReference type="InterPro" id="IPR036770">
    <property type="entry name" value="Ankyrin_rpt-contain_sf"/>
</dbReference>
<dbReference type="GO" id="GO:0004857">
    <property type="term" value="F:enzyme inhibitor activity"/>
    <property type="evidence" value="ECO:0007669"/>
    <property type="project" value="TreeGrafter"/>
</dbReference>
<evidence type="ECO:0000256" key="4">
    <source>
        <dbReference type="PROSITE-ProRule" id="PRU00023"/>
    </source>
</evidence>
<reference evidence="5" key="1">
    <citation type="journal article" date="2023" name="Mol. Biol. Evol.">
        <title>Third-Generation Sequencing Reveals the Adaptive Role of the Epigenome in Three Deep-Sea Polychaetes.</title>
        <authorList>
            <person name="Perez M."/>
            <person name="Aroh O."/>
            <person name="Sun Y."/>
            <person name="Lan Y."/>
            <person name="Juniper S.K."/>
            <person name="Young C.R."/>
            <person name="Angers B."/>
            <person name="Qian P.Y."/>
        </authorList>
    </citation>
    <scope>NUCLEOTIDE SEQUENCE</scope>
    <source>
        <strain evidence="5">P08H-3</strain>
    </source>
</reference>
<dbReference type="PROSITE" id="PS50297">
    <property type="entry name" value="ANK_REP_REGION"/>
    <property type="match status" value="2"/>
</dbReference>
<feature type="repeat" description="ANK" evidence="4">
    <location>
        <begin position="88"/>
        <end position="120"/>
    </location>
</feature>
<proteinExistence type="inferred from homology"/>